<dbReference type="InterPro" id="IPR056687">
    <property type="entry name" value="DUF7785"/>
</dbReference>
<evidence type="ECO:0000256" key="1">
    <source>
        <dbReference type="SAM" id="MobiDB-lite"/>
    </source>
</evidence>
<feature type="domain" description="DUF7785" evidence="2">
    <location>
        <begin position="462"/>
        <end position="561"/>
    </location>
</feature>
<dbReference type="Pfam" id="PF25289">
    <property type="entry name" value="DUF7877"/>
    <property type="match status" value="1"/>
</dbReference>
<feature type="compositionally biased region" description="Low complexity" evidence="1">
    <location>
        <begin position="904"/>
        <end position="923"/>
    </location>
</feature>
<feature type="compositionally biased region" description="Low complexity" evidence="1">
    <location>
        <begin position="720"/>
        <end position="739"/>
    </location>
</feature>
<reference evidence="4 5" key="1">
    <citation type="submission" date="2018-11" db="EMBL/GenBank/DDBJ databases">
        <title>Genome sequence and assembly of Colletotrichum spinosum.</title>
        <authorList>
            <person name="Gan P."/>
            <person name="Shirasu K."/>
        </authorList>
    </citation>
    <scope>NUCLEOTIDE SEQUENCE [LARGE SCALE GENOMIC DNA]</scope>
    <source>
        <strain evidence="4 5">CBS 515.97</strain>
    </source>
</reference>
<evidence type="ECO:0000259" key="2">
    <source>
        <dbReference type="Pfam" id="PF25009"/>
    </source>
</evidence>
<name>A0A4R8Q373_9PEZI</name>
<feature type="region of interest" description="Disordered" evidence="1">
    <location>
        <begin position="261"/>
        <end position="280"/>
    </location>
</feature>
<sequence length="923" mass="101266">MAQPDSVQANGIPGPDHQEAPQPIVPVKRKRDIAEEESNGDVEHDKMDVDGEPTATAQPNEKEAIRNYFAVLTSFDANPSILKRPLPESEFDQPDAKRQKSAEDASSISEKVTHDSYTRLDEIAADVFEAVRDQLKELRSNPPPGEGRERATEDAVVQTKKFQDKAMDLLRREVAYPRSSVNAADVKPGVESSSSRTVLTVYNLNRDNQSRENRQLFSSLPKRTPGKPASDAKATPLNLPPSVSTTYVLPSRQVDRTATLGDLFSSTRPLPPLQPPKQPKQMVKGNVLGFYHPEPAGKSKYYNESYSSKKVAVGYYLDYTNATPSSKSKSKQRERAQSLAGRRPSSTEIEVNEMESLFRSAFSSFAPCRDDSSAVVPSAHAGRLHWHLTGQRRFNDLIESELSEGEGGSVNQQSVAEEAKPDEIDEDFVTEAIEKWDEWLVDPALQDINDVVSKPKIKDVVEKEVDELLDDVTDMIETLLSYQRIRNLALPSSQNRYSGDPVNGDLLSQGVVTAPTEEENMTYEALKTQLSLIINTLPPYAVAKLHGDQLEQLLISTKLEVYTDQYKGVMDDDASQARLRQQQSMAAAPPNRPAPHRTPSASTPYNQYSSAQYGTPSRTPSIAPTSYYRPGQQPGLPPQQGSIPRPGATPHHMPPHQTPRPGQPGGYRPPNGYPNYAQHVGKAQTPYGHQGVQYGSQQRPPQYPGYAASPPHGTPNTRFQQPYQQAYQPAPSTPSQPSYGGYYPNGTGSMQPRMSPGVPAPQYQSPTPHAQQRHYGSTPHQNMPGTPINRQQYPNGSHLSQHVPNSQGMNPLTGYNAAVQKADHQRMVEQARFRAAAQQASNSFGNNIKVGYEARMAGISTDDNSDGSPYGPNARARMAGGSTPKPQSPVGSTGRSTGTPPVPHKVTPVPVPVIPQQQQRKPA</sequence>
<organism evidence="4 5">
    <name type="scientific">Colletotrichum spinosum</name>
    <dbReference type="NCBI Taxonomy" id="1347390"/>
    <lineage>
        <taxon>Eukaryota</taxon>
        <taxon>Fungi</taxon>
        <taxon>Dikarya</taxon>
        <taxon>Ascomycota</taxon>
        <taxon>Pezizomycotina</taxon>
        <taxon>Sordariomycetes</taxon>
        <taxon>Hypocreomycetidae</taxon>
        <taxon>Glomerellales</taxon>
        <taxon>Glomerellaceae</taxon>
        <taxon>Colletotrichum</taxon>
        <taxon>Colletotrichum orbiculare species complex</taxon>
    </lineage>
</organism>
<feature type="compositionally biased region" description="Basic and acidic residues" evidence="1">
    <location>
        <begin position="94"/>
        <end position="103"/>
    </location>
</feature>
<feature type="compositionally biased region" description="Low complexity" evidence="1">
    <location>
        <begin position="666"/>
        <end position="676"/>
    </location>
</feature>
<dbReference type="AlphaFoldDB" id="A0A4R8Q373"/>
<feature type="compositionally biased region" description="Polar residues" evidence="1">
    <location>
        <begin position="889"/>
        <end position="899"/>
    </location>
</feature>
<feature type="region of interest" description="Disordered" evidence="1">
    <location>
        <begin position="860"/>
        <end position="923"/>
    </location>
</feature>
<gene>
    <name evidence="4" type="ORF">C8035_v003705</name>
</gene>
<evidence type="ECO:0000313" key="4">
    <source>
        <dbReference type="EMBL" id="TDZ29954.1"/>
    </source>
</evidence>
<dbReference type="InterPro" id="IPR057199">
    <property type="entry name" value="DUF7877"/>
</dbReference>
<feature type="region of interest" description="Disordered" evidence="1">
    <location>
        <begin position="135"/>
        <end position="157"/>
    </location>
</feature>
<keyword evidence="5" id="KW-1185">Reference proteome</keyword>
<feature type="region of interest" description="Disordered" evidence="1">
    <location>
        <begin position="322"/>
        <end position="348"/>
    </location>
</feature>
<evidence type="ECO:0000313" key="5">
    <source>
        <dbReference type="Proteomes" id="UP000295083"/>
    </source>
</evidence>
<feature type="region of interest" description="Disordered" evidence="1">
    <location>
        <begin position="1"/>
        <end position="62"/>
    </location>
</feature>
<protein>
    <submittedName>
        <fullName evidence="4">Uncharacterized protein</fullName>
    </submittedName>
</protein>
<evidence type="ECO:0000259" key="3">
    <source>
        <dbReference type="Pfam" id="PF25289"/>
    </source>
</evidence>
<dbReference type="Pfam" id="PF25009">
    <property type="entry name" value="DUF7785"/>
    <property type="match status" value="1"/>
</dbReference>
<dbReference type="EMBL" id="QAPG01000157">
    <property type="protein sequence ID" value="TDZ29954.1"/>
    <property type="molecule type" value="Genomic_DNA"/>
</dbReference>
<feature type="compositionally biased region" description="Polar residues" evidence="1">
    <location>
        <begin position="599"/>
        <end position="624"/>
    </location>
</feature>
<feature type="compositionally biased region" description="Pro residues" evidence="1">
    <location>
        <begin position="269"/>
        <end position="278"/>
    </location>
</feature>
<feature type="compositionally biased region" description="Low complexity" evidence="1">
    <location>
        <begin position="630"/>
        <end position="641"/>
    </location>
</feature>
<dbReference type="Proteomes" id="UP000295083">
    <property type="component" value="Unassembled WGS sequence"/>
</dbReference>
<accession>A0A4R8Q373</accession>
<feature type="region of interest" description="Disordered" evidence="1">
    <location>
        <begin position="576"/>
        <end position="811"/>
    </location>
</feature>
<feature type="region of interest" description="Disordered" evidence="1">
    <location>
        <begin position="402"/>
        <end position="421"/>
    </location>
</feature>
<proteinExistence type="predicted"/>
<feature type="domain" description="DUF7877" evidence="3">
    <location>
        <begin position="61"/>
        <end position="169"/>
    </location>
</feature>
<feature type="compositionally biased region" description="Polar residues" evidence="1">
    <location>
        <begin position="762"/>
        <end position="810"/>
    </location>
</feature>
<comment type="caution">
    <text evidence="4">The sequence shown here is derived from an EMBL/GenBank/DDBJ whole genome shotgun (WGS) entry which is preliminary data.</text>
</comment>
<feature type="region of interest" description="Disordered" evidence="1">
    <location>
        <begin position="203"/>
        <end position="238"/>
    </location>
</feature>
<feature type="region of interest" description="Disordered" evidence="1">
    <location>
        <begin position="79"/>
        <end position="114"/>
    </location>
</feature>